<comment type="caution">
    <text evidence="1">The sequence shown here is derived from an EMBL/GenBank/DDBJ whole genome shotgun (WGS) entry which is preliminary data.</text>
</comment>
<dbReference type="EMBL" id="JAGHQL010000068">
    <property type="protein sequence ID" value="KAH0541783.1"/>
    <property type="molecule type" value="Genomic_DNA"/>
</dbReference>
<dbReference type="AlphaFoldDB" id="A0A9P8I3N7"/>
<name>A0A9P8I3N7_9PEZI</name>
<accession>A0A9P8I3N7</accession>
<sequence length="228" mass="25666">MVQFEDYNVQSHYNSLLDLEDASNDFNARQASSVVDTLIRDLFLRRGVQDTLGLTLLHKHFPLDDNTKMVNYGAVAYPWDMADASSEVVRDIYPTAWRFTDTGGIAPYEFGYTQGGAETPGVRKEESAEFLQELQELLQKHNLTSLLGLRLLDAATSEPGVEFTSGSANITLPREVFANNQGRHVEALWVFQKALEGSSGDPLVYKVCKSYCFKDNKGKHVKKHHRTF</sequence>
<proteinExistence type="predicted"/>
<organism evidence="1 2">
    <name type="scientific">Glutinoglossum americanum</name>
    <dbReference type="NCBI Taxonomy" id="1670608"/>
    <lineage>
        <taxon>Eukaryota</taxon>
        <taxon>Fungi</taxon>
        <taxon>Dikarya</taxon>
        <taxon>Ascomycota</taxon>
        <taxon>Pezizomycotina</taxon>
        <taxon>Geoglossomycetes</taxon>
        <taxon>Geoglossales</taxon>
        <taxon>Geoglossaceae</taxon>
        <taxon>Glutinoglossum</taxon>
    </lineage>
</organism>
<dbReference type="Proteomes" id="UP000698800">
    <property type="component" value="Unassembled WGS sequence"/>
</dbReference>
<protein>
    <submittedName>
        <fullName evidence="1">Uncharacterized protein</fullName>
    </submittedName>
</protein>
<reference evidence="1" key="1">
    <citation type="submission" date="2021-03" db="EMBL/GenBank/DDBJ databases">
        <title>Comparative genomics and phylogenomic investigation of the class Geoglossomycetes provide insights into ecological specialization and systematics.</title>
        <authorList>
            <person name="Melie T."/>
            <person name="Pirro S."/>
            <person name="Miller A.N."/>
            <person name="Quandt A."/>
        </authorList>
    </citation>
    <scope>NUCLEOTIDE SEQUENCE</scope>
    <source>
        <strain evidence="1">GBOQ0MN5Z8</strain>
    </source>
</reference>
<keyword evidence="2" id="KW-1185">Reference proteome</keyword>
<evidence type="ECO:0000313" key="1">
    <source>
        <dbReference type="EMBL" id="KAH0541783.1"/>
    </source>
</evidence>
<dbReference type="OrthoDB" id="2322999at2759"/>
<evidence type="ECO:0000313" key="2">
    <source>
        <dbReference type="Proteomes" id="UP000698800"/>
    </source>
</evidence>
<gene>
    <name evidence="1" type="ORF">FGG08_003738</name>
</gene>